<evidence type="ECO:0000256" key="1">
    <source>
        <dbReference type="SAM" id="MobiDB-lite"/>
    </source>
</evidence>
<proteinExistence type="predicted"/>
<reference evidence="2 3" key="1">
    <citation type="submission" date="2016-02" db="EMBL/GenBank/DDBJ databases">
        <title>Band-tailed pigeon sequencing and assembly.</title>
        <authorList>
            <person name="Soares A.E."/>
            <person name="Novak B.J."/>
            <person name="Rice E.S."/>
            <person name="O'Connell B."/>
            <person name="Chang D."/>
            <person name="Weber S."/>
            <person name="Shapiro B."/>
        </authorList>
    </citation>
    <scope>NUCLEOTIDE SEQUENCE [LARGE SCALE GENOMIC DNA]</scope>
    <source>
        <strain evidence="2">BTP2013</strain>
        <tissue evidence="2">Blood</tissue>
    </source>
</reference>
<keyword evidence="3" id="KW-1185">Reference proteome</keyword>
<comment type="caution">
    <text evidence="2">The sequence shown here is derived from an EMBL/GenBank/DDBJ whole genome shotgun (WGS) entry which is preliminary data.</text>
</comment>
<accession>A0A1V4J6X5</accession>
<dbReference type="Proteomes" id="UP000190648">
    <property type="component" value="Unassembled WGS sequence"/>
</dbReference>
<feature type="compositionally biased region" description="Gly residues" evidence="1">
    <location>
        <begin position="62"/>
        <end position="72"/>
    </location>
</feature>
<dbReference type="EMBL" id="LSYS01008925">
    <property type="protein sequence ID" value="OPJ67860.1"/>
    <property type="molecule type" value="Genomic_DNA"/>
</dbReference>
<sequence length="81" mass="8255">MPWVTRKHLAPPLAGAVPVTTVRRCCARENLARLGTPSLTLALPGRPLRPASPSPVPPGRDAGPGGRPGGSRRGCEGPSSG</sequence>
<name>A0A1V4J6X5_PATFA</name>
<feature type="region of interest" description="Disordered" evidence="1">
    <location>
        <begin position="36"/>
        <end position="81"/>
    </location>
</feature>
<evidence type="ECO:0000313" key="2">
    <source>
        <dbReference type="EMBL" id="OPJ67860.1"/>
    </source>
</evidence>
<evidence type="ECO:0000313" key="3">
    <source>
        <dbReference type="Proteomes" id="UP000190648"/>
    </source>
</evidence>
<protein>
    <submittedName>
        <fullName evidence="2">Uncharacterized protein</fullName>
    </submittedName>
</protein>
<gene>
    <name evidence="2" type="ORF">AV530_002067</name>
</gene>
<dbReference type="AlphaFoldDB" id="A0A1V4J6X5"/>
<organism evidence="2 3">
    <name type="scientific">Patagioenas fasciata monilis</name>
    <dbReference type="NCBI Taxonomy" id="372326"/>
    <lineage>
        <taxon>Eukaryota</taxon>
        <taxon>Metazoa</taxon>
        <taxon>Chordata</taxon>
        <taxon>Craniata</taxon>
        <taxon>Vertebrata</taxon>
        <taxon>Euteleostomi</taxon>
        <taxon>Archelosauria</taxon>
        <taxon>Archosauria</taxon>
        <taxon>Dinosauria</taxon>
        <taxon>Saurischia</taxon>
        <taxon>Theropoda</taxon>
        <taxon>Coelurosauria</taxon>
        <taxon>Aves</taxon>
        <taxon>Neognathae</taxon>
        <taxon>Neoaves</taxon>
        <taxon>Columbimorphae</taxon>
        <taxon>Columbiformes</taxon>
        <taxon>Columbidae</taxon>
        <taxon>Patagioenas</taxon>
    </lineage>
</organism>